<comment type="caution">
    <text evidence="3">The sequence shown here is derived from an EMBL/GenBank/DDBJ whole genome shotgun (WGS) entry which is preliminary data.</text>
</comment>
<organism evidence="3 4">
    <name type="scientific">Gimesia maris</name>
    <dbReference type="NCBI Taxonomy" id="122"/>
    <lineage>
        <taxon>Bacteria</taxon>
        <taxon>Pseudomonadati</taxon>
        <taxon>Planctomycetota</taxon>
        <taxon>Planctomycetia</taxon>
        <taxon>Planctomycetales</taxon>
        <taxon>Planctomycetaceae</taxon>
        <taxon>Gimesia</taxon>
    </lineage>
</organism>
<feature type="domain" description="Acetyl xylan esterase" evidence="2">
    <location>
        <begin position="109"/>
        <end position="262"/>
    </location>
</feature>
<evidence type="ECO:0000313" key="4">
    <source>
        <dbReference type="Proteomes" id="UP000263642"/>
    </source>
</evidence>
<feature type="signal peptide" evidence="1">
    <location>
        <begin position="1"/>
        <end position="27"/>
    </location>
</feature>
<dbReference type="Proteomes" id="UP000263642">
    <property type="component" value="Unassembled WGS sequence"/>
</dbReference>
<dbReference type="Pfam" id="PF05448">
    <property type="entry name" value="AXE1"/>
    <property type="match status" value="1"/>
</dbReference>
<dbReference type="EMBL" id="DQAY01000108">
    <property type="protein sequence ID" value="HCO24815.1"/>
    <property type="molecule type" value="Genomic_DNA"/>
</dbReference>
<gene>
    <name evidence="3" type="ORF">DIT97_17965</name>
</gene>
<protein>
    <submittedName>
        <fullName evidence="3">Acetylxylan esterase</fullName>
    </submittedName>
</protein>
<dbReference type="AlphaFoldDB" id="A0A3D3R7L7"/>
<reference evidence="3 4" key="1">
    <citation type="journal article" date="2018" name="Nat. Biotechnol.">
        <title>A standardized bacterial taxonomy based on genome phylogeny substantially revises the tree of life.</title>
        <authorList>
            <person name="Parks D.H."/>
            <person name="Chuvochina M."/>
            <person name="Waite D.W."/>
            <person name="Rinke C."/>
            <person name="Skarshewski A."/>
            <person name="Chaumeil P.A."/>
            <person name="Hugenholtz P."/>
        </authorList>
    </citation>
    <scope>NUCLEOTIDE SEQUENCE [LARGE SCALE GENOMIC DNA]</scope>
    <source>
        <strain evidence="3">UBA9375</strain>
    </source>
</reference>
<dbReference type="SUPFAM" id="SSF53474">
    <property type="entry name" value="alpha/beta-Hydrolases"/>
    <property type="match status" value="1"/>
</dbReference>
<dbReference type="PANTHER" id="PTHR47381:SF3">
    <property type="entry name" value="ALPHA_BETA-HYDROLASES SUPERFAMILY PROTEIN"/>
    <property type="match status" value="1"/>
</dbReference>
<sequence>MALKPLRSPFLWLTLLALLVSHTASQAADPRKVIGPSTADQNLSDYFYDQTMQLANNSLKNITDLEDWKKKRVTYRKQLFEMLGLSPQPAKTELKPEITGTIESDGFIVENITFQSRPGLYVTGNLYRPAKQEGKIPAILYVCGHGGVKKNGIIYGNKVHYQHHGEWFARNGYVCLTIDTLQLGEIAGLHHGTFREGMWEWLSRGYTPAGVEAWNCIRALDYLQSRPEVDGEKLGVTGRSGGGAYSWWIAALDERIKAAVPVAGITTLKNHVIDGVIEGHCDCMFMVNTYQWDYAQVAALVAPRPLLISNTDKDSIFPLDGVVDVYRSTMQIYDLYGVPENLGLQITEGPHKDTQELRIHAFRWFNHFLKGDDSLIEMAATKFHTPEELKVFQTLPAEQKNAKIQESFVKLADPAPVPADTQEWEQQTERWKQQLLQKSFRAWPEKVNASKPEIRSITKDGLVLQTISFDSQNHVPLDLFVVLPADSDATKIDNINLVVLNQTDWERDFKYIVPFFPGMQAENASAPESKKRFQEFRKQILENGAPIAYFAPRGIGLSEWNQNKKKQVQIRRRFYLLGQSLEGMQVWDIRRAIQTLKSLTDSSGAQLTLQASGDAAVLCLYASLFETGIAALELEGLPVSHQQGPALLNVLRYLDLPQTLAMAATRSPVVVTKAKPEDWKYPAEVSKKLGWDQSRLQIQK</sequence>
<dbReference type="InterPro" id="IPR008391">
    <property type="entry name" value="AXE1_dom"/>
</dbReference>
<proteinExistence type="predicted"/>
<keyword evidence="1" id="KW-0732">Signal</keyword>
<dbReference type="Gene3D" id="3.40.50.1820">
    <property type="entry name" value="alpha/beta hydrolase"/>
    <property type="match status" value="2"/>
</dbReference>
<evidence type="ECO:0000313" key="3">
    <source>
        <dbReference type="EMBL" id="HCO24815.1"/>
    </source>
</evidence>
<accession>A0A3D3R7L7</accession>
<evidence type="ECO:0000256" key="1">
    <source>
        <dbReference type="SAM" id="SignalP"/>
    </source>
</evidence>
<evidence type="ECO:0000259" key="2">
    <source>
        <dbReference type="Pfam" id="PF05448"/>
    </source>
</evidence>
<dbReference type="InterPro" id="IPR029058">
    <property type="entry name" value="AB_hydrolase_fold"/>
</dbReference>
<name>A0A3D3R7L7_9PLAN</name>
<dbReference type="PANTHER" id="PTHR47381">
    <property type="entry name" value="ALPHA/BETA-HYDROLASES SUPERFAMILY PROTEIN"/>
    <property type="match status" value="1"/>
</dbReference>
<feature type="chain" id="PRO_5017574003" evidence="1">
    <location>
        <begin position="28"/>
        <end position="700"/>
    </location>
</feature>